<evidence type="ECO:0000313" key="2">
    <source>
        <dbReference type="Proteomes" id="UP001152803"/>
    </source>
</evidence>
<evidence type="ECO:0000313" key="1">
    <source>
        <dbReference type="EMBL" id="KAJ8284892.1"/>
    </source>
</evidence>
<proteinExistence type="predicted"/>
<dbReference type="Proteomes" id="UP001152803">
    <property type="component" value="Unassembled WGS sequence"/>
</dbReference>
<accession>A0A9Q1I5Z5</accession>
<sequence>MKVSPNRDQESDMTSWRTLSELHASVLRSWEETDLLPSRQMFLHHHLRPHRGLAGSYVKKTCCNLYTWDNEQIEPLHQELNACKESASSVSNLCEESSN</sequence>
<organism evidence="1 2">
    <name type="scientific">Conger conger</name>
    <name type="common">Conger eel</name>
    <name type="synonym">Muraena conger</name>
    <dbReference type="NCBI Taxonomy" id="82655"/>
    <lineage>
        <taxon>Eukaryota</taxon>
        <taxon>Metazoa</taxon>
        <taxon>Chordata</taxon>
        <taxon>Craniata</taxon>
        <taxon>Vertebrata</taxon>
        <taxon>Euteleostomi</taxon>
        <taxon>Actinopterygii</taxon>
        <taxon>Neopterygii</taxon>
        <taxon>Teleostei</taxon>
        <taxon>Anguilliformes</taxon>
        <taxon>Congridae</taxon>
        <taxon>Conger</taxon>
    </lineage>
</organism>
<dbReference type="EMBL" id="JAFJMO010000002">
    <property type="protein sequence ID" value="KAJ8284892.1"/>
    <property type="molecule type" value="Genomic_DNA"/>
</dbReference>
<comment type="caution">
    <text evidence="1">The sequence shown here is derived from an EMBL/GenBank/DDBJ whole genome shotgun (WGS) entry which is preliminary data.</text>
</comment>
<name>A0A9Q1I5Z5_CONCO</name>
<protein>
    <submittedName>
        <fullName evidence="1">Uncharacterized protein</fullName>
    </submittedName>
</protein>
<dbReference type="AlphaFoldDB" id="A0A9Q1I5Z5"/>
<reference evidence="1" key="1">
    <citation type="journal article" date="2023" name="Science">
        <title>Genome structures resolve the early diversification of teleost fishes.</title>
        <authorList>
            <person name="Parey E."/>
            <person name="Louis A."/>
            <person name="Montfort J."/>
            <person name="Bouchez O."/>
            <person name="Roques C."/>
            <person name="Iampietro C."/>
            <person name="Lluch J."/>
            <person name="Castinel A."/>
            <person name="Donnadieu C."/>
            <person name="Desvignes T."/>
            <person name="Floi Bucao C."/>
            <person name="Jouanno E."/>
            <person name="Wen M."/>
            <person name="Mejri S."/>
            <person name="Dirks R."/>
            <person name="Jansen H."/>
            <person name="Henkel C."/>
            <person name="Chen W.J."/>
            <person name="Zahm M."/>
            <person name="Cabau C."/>
            <person name="Klopp C."/>
            <person name="Thompson A.W."/>
            <person name="Robinson-Rechavi M."/>
            <person name="Braasch I."/>
            <person name="Lecointre G."/>
            <person name="Bobe J."/>
            <person name="Postlethwait J.H."/>
            <person name="Berthelot C."/>
            <person name="Roest Crollius H."/>
            <person name="Guiguen Y."/>
        </authorList>
    </citation>
    <scope>NUCLEOTIDE SEQUENCE</scope>
    <source>
        <strain evidence="1">Concon-B</strain>
    </source>
</reference>
<gene>
    <name evidence="1" type="ORF">COCON_G00037420</name>
</gene>
<keyword evidence="2" id="KW-1185">Reference proteome</keyword>